<sequence>MLLGTVSRDEGIVIRDYVALSLTALLDMKREGYRNEALEAIQRYQSLSRGRKATVGVTADQAVDIIQFQRTVRFFVDLYASTRLAVHEAAVGQSAAAAAPLSLAEYQRLSQALVRHQIFMRLHPGPDRSGTDATHATQALVCRRCFGLFAAWKMEQVAAAHAFVCSTHRAYTQRPPKPERIRDSGLAAPLHQSQATRRVGVFERFRLWTYLLDTSRLRQKVMWIAAADADLLPRMRTFLQEELGVVLTYRGQLDVLLQSHGFPKNEPSSELPPSVPPPMSERKKEAAKVWDALYRYEDAAEPLAAGTSAGEPPFGWVDALRGLDARRWGRDLPRCAPVGSNEAQHAAVRMRYAKWAWLGFVFWDKERVDLLKGVFDEWYKTGWVMDLWDSVSNLT</sequence>
<comment type="caution">
    <text evidence="2">The sequence shown here is derived from an EMBL/GenBank/DDBJ whole genome shotgun (WGS) entry which is preliminary data.</text>
</comment>
<evidence type="ECO:0000313" key="3">
    <source>
        <dbReference type="Proteomes" id="UP001396898"/>
    </source>
</evidence>
<gene>
    <name evidence="2" type="ORF">PG991_007162</name>
</gene>
<feature type="region of interest" description="Disordered" evidence="1">
    <location>
        <begin position="261"/>
        <end position="280"/>
    </location>
</feature>
<dbReference type="EMBL" id="JAQQWI010000010">
    <property type="protein sequence ID" value="KAK8017972.1"/>
    <property type="molecule type" value="Genomic_DNA"/>
</dbReference>
<organism evidence="2 3">
    <name type="scientific">Apiospora marii</name>
    <dbReference type="NCBI Taxonomy" id="335849"/>
    <lineage>
        <taxon>Eukaryota</taxon>
        <taxon>Fungi</taxon>
        <taxon>Dikarya</taxon>
        <taxon>Ascomycota</taxon>
        <taxon>Pezizomycotina</taxon>
        <taxon>Sordariomycetes</taxon>
        <taxon>Xylariomycetidae</taxon>
        <taxon>Amphisphaeriales</taxon>
        <taxon>Apiosporaceae</taxon>
        <taxon>Apiospora</taxon>
    </lineage>
</organism>
<dbReference type="Proteomes" id="UP001396898">
    <property type="component" value="Unassembled WGS sequence"/>
</dbReference>
<keyword evidence="3" id="KW-1185">Reference proteome</keyword>
<evidence type="ECO:0000256" key="1">
    <source>
        <dbReference type="SAM" id="MobiDB-lite"/>
    </source>
</evidence>
<accession>A0ABR1RSV0</accession>
<name>A0ABR1RSV0_9PEZI</name>
<proteinExistence type="predicted"/>
<evidence type="ECO:0000313" key="2">
    <source>
        <dbReference type="EMBL" id="KAK8017972.1"/>
    </source>
</evidence>
<protein>
    <submittedName>
        <fullName evidence="2">Subtilase</fullName>
    </submittedName>
</protein>
<reference evidence="2 3" key="1">
    <citation type="submission" date="2023-01" db="EMBL/GenBank/DDBJ databases">
        <title>Analysis of 21 Apiospora genomes using comparative genomics revels a genus with tremendous synthesis potential of carbohydrate active enzymes and secondary metabolites.</title>
        <authorList>
            <person name="Sorensen T."/>
        </authorList>
    </citation>
    <scope>NUCLEOTIDE SEQUENCE [LARGE SCALE GENOMIC DNA]</scope>
    <source>
        <strain evidence="2 3">CBS 20057</strain>
    </source>
</reference>